<evidence type="ECO:0000313" key="2">
    <source>
        <dbReference type="EMBL" id="GAA0152415.1"/>
    </source>
</evidence>
<dbReference type="AlphaFoldDB" id="A0AAV3PMD5"/>
<proteinExistence type="predicted"/>
<gene>
    <name evidence="2" type="ORF">LIER_37488</name>
</gene>
<organism evidence="2 3">
    <name type="scientific">Lithospermum erythrorhizon</name>
    <name type="common">Purple gromwell</name>
    <name type="synonym">Lithospermum officinale var. erythrorhizon</name>
    <dbReference type="NCBI Taxonomy" id="34254"/>
    <lineage>
        <taxon>Eukaryota</taxon>
        <taxon>Viridiplantae</taxon>
        <taxon>Streptophyta</taxon>
        <taxon>Embryophyta</taxon>
        <taxon>Tracheophyta</taxon>
        <taxon>Spermatophyta</taxon>
        <taxon>Magnoliopsida</taxon>
        <taxon>eudicotyledons</taxon>
        <taxon>Gunneridae</taxon>
        <taxon>Pentapetalae</taxon>
        <taxon>asterids</taxon>
        <taxon>lamiids</taxon>
        <taxon>Boraginales</taxon>
        <taxon>Boraginaceae</taxon>
        <taxon>Boraginoideae</taxon>
        <taxon>Lithospermeae</taxon>
        <taxon>Lithospermum</taxon>
    </lineage>
</organism>
<comment type="caution">
    <text evidence="2">The sequence shown here is derived from an EMBL/GenBank/DDBJ whole genome shotgun (WGS) entry which is preliminary data.</text>
</comment>
<accession>A0AAV3PMD5</accession>
<sequence length="98" mass="10890">MNKGCSSTWTYWRRNGLLLSAGWHGYGVLEVGPESSRRSPVGQQHRYDGISRGCLAGKRGRGPHSLTEQQGRLRWQRPSLPQPSSSPSPSRKDLRGSC</sequence>
<name>A0AAV3PMD5_LITER</name>
<evidence type="ECO:0000256" key="1">
    <source>
        <dbReference type="SAM" id="MobiDB-lite"/>
    </source>
</evidence>
<reference evidence="2 3" key="1">
    <citation type="submission" date="2024-01" db="EMBL/GenBank/DDBJ databases">
        <title>The complete chloroplast genome sequence of Lithospermum erythrorhizon: insights into the phylogenetic relationship among Boraginaceae species and the maternal lineages of purple gromwells.</title>
        <authorList>
            <person name="Okada T."/>
            <person name="Watanabe K."/>
        </authorList>
    </citation>
    <scope>NUCLEOTIDE SEQUENCE [LARGE SCALE GENOMIC DNA]</scope>
</reference>
<dbReference type="Proteomes" id="UP001454036">
    <property type="component" value="Unassembled WGS sequence"/>
</dbReference>
<dbReference type="EMBL" id="BAABME010018057">
    <property type="protein sequence ID" value="GAA0152415.1"/>
    <property type="molecule type" value="Genomic_DNA"/>
</dbReference>
<evidence type="ECO:0000313" key="3">
    <source>
        <dbReference type="Proteomes" id="UP001454036"/>
    </source>
</evidence>
<keyword evidence="3" id="KW-1185">Reference proteome</keyword>
<feature type="region of interest" description="Disordered" evidence="1">
    <location>
        <begin position="32"/>
        <end position="98"/>
    </location>
</feature>
<protein>
    <submittedName>
        <fullName evidence="2">Uncharacterized protein</fullName>
    </submittedName>
</protein>